<evidence type="ECO:0000313" key="3">
    <source>
        <dbReference type="Proteomes" id="UP000017836"/>
    </source>
</evidence>
<organism evidence="2 3">
    <name type="scientific">Amborella trichopoda</name>
    <dbReference type="NCBI Taxonomy" id="13333"/>
    <lineage>
        <taxon>Eukaryota</taxon>
        <taxon>Viridiplantae</taxon>
        <taxon>Streptophyta</taxon>
        <taxon>Embryophyta</taxon>
        <taxon>Tracheophyta</taxon>
        <taxon>Spermatophyta</taxon>
        <taxon>Magnoliopsida</taxon>
        <taxon>Amborellales</taxon>
        <taxon>Amborellaceae</taxon>
        <taxon>Amborella</taxon>
    </lineage>
</organism>
<dbReference type="EMBL" id="KI392069">
    <property type="protein sequence ID" value="ERN19441.1"/>
    <property type="molecule type" value="Genomic_DNA"/>
</dbReference>
<dbReference type="InterPro" id="IPR010259">
    <property type="entry name" value="S8pro/Inhibitor_I9"/>
</dbReference>
<dbReference type="AlphaFoldDB" id="U5D1D4"/>
<dbReference type="PANTHER" id="PTHR48222:SF4">
    <property type="entry name" value="PROTEINASE INHIBITOR, PROPEPTIDE"/>
    <property type="match status" value="1"/>
</dbReference>
<dbReference type="Gene3D" id="3.30.70.80">
    <property type="entry name" value="Peptidase S8 propeptide/proteinase inhibitor I9"/>
    <property type="match status" value="1"/>
</dbReference>
<dbReference type="Pfam" id="PF05922">
    <property type="entry name" value="Inhibitor_I9"/>
    <property type="match status" value="1"/>
</dbReference>
<dbReference type="PANTHER" id="PTHR48222">
    <property type="entry name" value="PROTEINASE INHIBITOR, PROPEPTIDE"/>
    <property type="match status" value="1"/>
</dbReference>
<dbReference type="HOGENOM" id="CLU_1689097_0_0_1"/>
<evidence type="ECO:0000259" key="1">
    <source>
        <dbReference type="Pfam" id="PF05922"/>
    </source>
</evidence>
<sequence length="156" mass="17482">MKERKMEQRNGAQVLKRGTSILLFISHLGLASDNQLRTYIVHVRKLNSQERESWYRSFLPDTATTNSSSSEPRMVYAYSEVIHGFAARLTPEEVESMKAKMASSMLTLMSSFTFKQPEPPSSSGLALNRDSGHMVGSEMAPSLAFVTQAYGRNTRL</sequence>
<proteinExistence type="predicted"/>
<keyword evidence="3" id="KW-1185">Reference proteome</keyword>
<gene>
    <name evidence="2" type="ORF">AMTR_s00069p00178570</name>
</gene>
<name>U5D1D4_AMBTC</name>
<accession>U5D1D4</accession>
<protein>
    <recommendedName>
        <fullName evidence="1">Inhibitor I9 domain-containing protein</fullName>
    </recommendedName>
</protein>
<reference evidence="3" key="1">
    <citation type="journal article" date="2013" name="Science">
        <title>The Amborella genome and the evolution of flowering plants.</title>
        <authorList>
            <consortium name="Amborella Genome Project"/>
        </authorList>
    </citation>
    <scope>NUCLEOTIDE SEQUENCE [LARGE SCALE GENOMIC DNA]</scope>
</reference>
<dbReference type="Gramene" id="ERN19441">
    <property type="protein sequence ID" value="ERN19441"/>
    <property type="gene ID" value="AMTR_s00069p00178570"/>
</dbReference>
<evidence type="ECO:0000313" key="2">
    <source>
        <dbReference type="EMBL" id="ERN19441.1"/>
    </source>
</evidence>
<dbReference type="InterPro" id="IPR037045">
    <property type="entry name" value="S8pro/Inhibitor_I9_sf"/>
</dbReference>
<dbReference type="Proteomes" id="UP000017836">
    <property type="component" value="Unassembled WGS sequence"/>
</dbReference>
<feature type="domain" description="Inhibitor I9" evidence="1">
    <location>
        <begin position="38"/>
        <end position="99"/>
    </location>
</feature>